<dbReference type="AlphaFoldDB" id="A0A484AVN1"/>
<proteinExistence type="predicted"/>
<name>A0A484AVN1_DRONA</name>
<accession>A0A484AVN1</accession>
<dbReference type="EMBL" id="LSRL02000514">
    <property type="protein sequence ID" value="TDG40659.1"/>
    <property type="molecule type" value="Genomic_DNA"/>
</dbReference>
<dbReference type="OMA" id="NIYFSWF"/>
<keyword evidence="2" id="KW-1185">Reference proteome</keyword>
<reference evidence="1 2" key="1">
    <citation type="journal article" date="2019" name="J. Hered.">
        <title>An Improved Genome Assembly for Drosophila navojoa, the Basal Species in the mojavensis Cluster.</title>
        <authorList>
            <person name="Vanderlinde T."/>
            <person name="Dupim E.G."/>
            <person name="Nazario-Yepiz N.O."/>
            <person name="Carvalho A.B."/>
        </authorList>
    </citation>
    <scope>NUCLEOTIDE SEQUENCE [LARGE SCALE GENOMIC DNA]</scope>
    <source>
        <strain evidence="1">Navoj_Jal97</strain>
        <tissue evidence="1">Whole organism</tissue>
    </source>
</reference>
<protein>
    <recommendedName>
        <fullName evidence="3">Acylphosphatase-like domain-containing protein</fullName>
    </recommendedName>
</protein>
<organism evidence="1 2">
    <name type="scientific">Drosophila navojoa</name>
    <name type="common">Fruit fly</name>
    <dbReference type="NCBI Taxonomy" id="7232"/>
    <lineage>
        <taxon>Eukaryota</taxon>
        <taxon>Metazoa</taxon>
        <taxon>Ecdysozoa</taxon>
        <taxon>Arthropoda</taxon>
        <taxon>Hexapoda</taxon>
        <taxon>Insecta</taxon>
        <taxon>Pterygota</taxon>
        <taxon>Neoptera</taxon>
        <taxon>Endopterygota</taxon>
        <taxon>Diptera</taxon>
        <taxon>Brachycera</taxon>
        <taxon>Muscomorpha</taxon>
        <taxon>Ephydroidea</taxon>
        <taxon>Drosophilidae</taxon>
        <taxon>Drosophila</taxon>
    </lineage>
</organism>
<gene>
    <name evidence="1" type="ORF">AWZ03_012920</name>
</gene>
<dbReference type="Proteomes" id="UP000295192">
    <property type="component" value="Unassembled WGS sequence"/>
</dbReference>
<evidence type="ECO:0008006" key="3">
    <source>
        <dbReference type="Google" id="ProtNLM"/>
    </source>
</evidence>
<sequence length="188" mass="21604">MEMDLIKSSFSFNSAVYLRLVASRMLSERSECDDSKINIDDNSSSVTDPEAGLCFCMCKLCRDRRKTAINKDTIFHVEFQLHKLRASDEYIPSILISQCRAMGLNGYVIFTYEREDCSGVVEGSIKRINEFKSWVHTLNDHIPQPMSENIYFSWFLITRPALLQPEFDERITPPYVTSKMVSGDSSDE</sequence>
<evidence type="ECO:0000313" key="1">
    <source>
        <dbReference type="EMBL" id="TDG40659.1"/>
    </source>
</evidence>
<comment type="caution">
    <text evidence="1">The sequence shown here is derived from an EMBL/GenBank/DDBJ whole genome shotgun (WGS) entry which is preliminary data.</text>
</comment>
<evidence type="ECO:0000313" key="2">
    <source>
        <dbReference type="Proteomes" id="UP000295192"/>
    </source>
</evidence>